<dbReference type="GO" id="GO:0000026">
    <property type="term" value="F:alpha-1,2-mannosyltransferase activity"/>
    <property type="evidence" value="ECO:0007669"/>
    <property type="project" value="TreeGrafter"/>
</dbReference>
<dbReference type="PANTHER" id="PTHR31121">
    <property type="entry name" value="ALPHA-1,2 MANNOSYLTRANSFERASE KTR1"/>
    <property type="match status" value="1"/>
</dbReference>
<evidence type="ECO:0000256" key="2">
    <source>
        <dbReference type="ARBA" id="ARBA00022679"/>
    </source>
</evidence>
<dbReference type="Pfam" id="PF01793">
    <property type="entry name" value="Glyco_transf_15"/>
    <property type="match status" value="1"/>
</dbReference>
<dbReference type="GO" id="GO:0005794">
    <property type="term" value="C:Golgi apparatus"/>
    <property type="evidence" value="ECO:0007669"/>
    <property type="project" value="TreeGrafter"/>
</dbReference>
<name>A0A2T0A0V1_RHOTO</name>
<evidence type="ECO:0000313" key="3">
    <source>
        <dbReference type="EMBL" id="PRQ71637.1"/>
    </source>
</evidence>
<organism evidence="3 4">
    <name type="scientific">Rhodotorula toruloides</name>
    <name type="common">Yeast</name>
    <name type="synonym">Rhodosporidium toruloides</name>
    <dbReference type="NCBI Taxonomy" id="5286"/>
    <lineage>
        <taxon>Eukaryota</taxon>
        <taxon>Fungi</taxon>
        <taxon>Dikarya</taxon>
        <taxon>Basidiomycota</taxon>
        <taxon>Pucciniomycotina</taxon>
        <taxon>Microbotryomycetes</taxon>
        <taxon>Sporidiobolales</taxon>
        <taxon>Sporidiobolaceae</taxon>
        <taxon>Rhodotorula</taxon>
    </lineage>
</organism>
<dbReference type="Gene3D" id="3.90.550.10">
    <property type="entry name" value="Spore Coat Polysaccharide Biosynthesis Protein SpsA, Chain A"/>
    <property type="match status" value="1"/>
</dbReference>
<evidence type="ECO:0000313" key="4">
    <source>
        <dbReference type="Proteomes" id="UP000239560"/>
    </source>
</evidence>
<accession>A0A2T0A0V1</accession>
<dbReference type="InterPro" id="IPR029044">
    <property type="entry name" value="Nucleotide-diphossugar_trans"/>
</dbReference>
<protein>
    <submittedName>
        <fullName evidence="3">Nucleotide-diphospho-sugar transferase</fullName>
    </submittedName>
</protein>
<comment type="caution">
    <text evidence="3">The sequence shown here is derived from an EMBL/GenBank/DDBJ whole genome shotgun (WGS) entry which is preliminary data.</text>
</comment>
<dbReference type="PANTHER" id="PTHR31121:SF2">
    <property type="entry name" value="MANNOSYLTRANSFERASE KTR5-RELATED"/>
    <property type="match status" value="1"/>
</dbReference>
<reference evidence="3 4" key="1">
    <citation type="journal article" date="2018" name="Elife">
        <title>Functional genomics of lipid metabolism in the oleaginous yeast Rhodosporidium toruloides.</title>
        <authorList>
            <person name="Coradetti S.T."/>
            <person name="Pinel D."/>
            <person name="Geiselman G."/>
            <person name="Ito M."/>
            <person name="Mondo S."/>
            <person name="Reilly M.C."/>
            <person name="Cheng Y.F."/>
            <person name="Bauer S."/>
            <person name="Grigoriev I."/>
            <person name="Gladden J.M."/>
            <person name="Simmons B.A."/>
            <person name="Brem R."/>
            <person name="Arkin A.P."/>
            <person name="Skerker J.M."/>
        </authorList>
    </citation>
    <scope>NUCLEOTIDE SEQUENCE [LARGE SCALE GENOMIC DNA]</scope>
    <source>
        <strain evidence="3 4">NBRC 0880</strain>
    </source>
</reference>
<dbReference type="GO" id="GO:0016020">
    <property type="term" value="C:membrane"/>
    <property type="evidence" value="ECO:0007669"/>
    <property type="project" value="InterPro"/>
</dbReference>
<gene>
    <name evidence="3" type="ORF">AAT19DRAFT_9752</name>
</gene>
<dbReference type="OrthoDB" id="439943at2759"/>
<dbReference type="GO" id="GO:0000032">
    <property type="term" value="P:cell wall mannoprotein biosynthetic process"/>
    <property type="evidence" value="ECO:0007669"/>
    <property type="project" value="TreeGrafter"/>
</dbReference>
<evidence type="ECO:0000256" key="1">
    <source>
        <dbReference type="ARBA" id="ARBA00007677"/>
    </source>
</evidence>
<dbReference type="Proteomes" id="UP000239560">
    <property type="component" value="Unassembled WGS sequence"/>
</dbReference>
<dbReference type="SUPFAM" id="SSF53448">
    <property type="entry name" value="Nucleotide-diphospho-sugar transferases"/>
    <property type="match status" value="1"/>
</dbReference>
<dbReference type="InterPro" id="IPR002685">
    <property type="entry name" value="Glyco_trans_15"/>
</dbReference>
<dbReference type="GO" id="GO:0006487">
    <property type="term" value="P:protein N-linked glycosylation"/>
    <property type="evidence" value="ECO:0007669"/>
    <property type="project" value="TreeGrafter"/>
</dbReference>
<comment type="similarity">
    <text evidence="1">Belongs to the glycosyltransferase 15 family.</text>
</comment>
<sequence>MLPRHSTSPVRLKGHPDLREDLPLLARIAPFLACVLLAVLVLTSLNPSPWSSPTHLFLRRPPPLIEADDHVPPVSGCSDTSLTALEGRENAAIVLLIRESDLPELLPTLSSFESRFNARFRYPYVFVSDPDDPPLPDEFKLEVGKVLPEGAVTEWGVVPEAHWRIPEWMDQTEVRAGFILQEERGVQYAGREGYHHMCRWYSGLWARHPLLAKYDWYWRLEPGVRFYCTISYDPFRFLALHNKVYGFAITVIDQINTIPSLIPTVLDYLEAKGIKPRDPHSWEFLMRKNGDDYAACHFWTNFEIGDLRFFRSREYQDLFRALDQAGGFYTERASCEILWGDAPVRALALGALAGIDKIHHFEDIGYQHDWFFQCPSRSTSLLGPLSTKEGESVAGCQCECPMAGDLQGREKGRELVDMSEFCVCRFLCLNRKSVLALITLTLRTMPADDDWRYSCMSFWKDAVRKSRGK</sequence>
<dbReference type="AlphaFoldDB" id="A0A2T0A0V1"/>
<keyword evidence="2 3" id="KW-0808">Transferase</keyword>
<proteinExistence type="inferred from homology"/>
<dbReference type="EMBL" id="LCTV02000011">
    <property type="protein sequence ID" value="PRQ71637.1"/>
    <property type="molecule type" value="Genomic_DNA"/>
</dbReference>